<dbReference type="PANTHER" id="PTHR30294:SF29">
    <property type="entry name" value="MULTIDRUG ABC TRANSPORTER PERMEASE YBHS-RELATED"/>
    <property type="match status" value="1"/>
</dbReference>
<keyword evidence="3 6" id="KW-0812">Transmembrane</keyword>
<evidence type="ECO:0000313" key="8">
    <source>
        <dbReference type="Proteomes" id="UP000184509"/>
    </source>
</evidence>
<feature type="transmembrane region" description="Helical" evidence="6">
    <location>
        <begin position="135"/>
        <end position="156"/>
    </location>
</feature>
<dbReference type="InterPro" id="IPR051449">
    <property type="entry name" value="ABC-2_transporter_component"/>
</dbReference>
<evidence type="ECO:0000313" key="7">
    <source>
        <dbReference type="EMBL" id="SHF55889.1"/>
    </source>
</evidence>
<sequence>MKYLIRKEIAGFFSSAMGYVILLVWFLAASLMLWFFNGEYNLPDGGYATLRPFFSLSPILFLLLVPATTMRMFAEENRMGTLELLFSRPIKISTIVLSKFWSAWLLMIIALVPTIIYVISIYLLSNTGIDWGETTGGYCGLLCLLATFVSFGLFTSSLTSNQLVAFLLAILLSFSAFYGFELIASLTTSGSLHNGWVQLGIQAHYQSMARGVIDTRDLIYFASITLFFIYLTIQVNTRKR</sequence>
<protein>
    <submittedName>
        <fullName evidence="7">Protein involved in gliding motility GldF</fullName>
    </submittedName>
</protein>
<dbReference type="Pfam" id="PF12679">
    <property type="entry name" value="ABC2_membrane_2"/>
    <property type="match status" value="1"/>
</dbReference>
<accession>A0A1M5CMF9</accession>
<evidence type="ECO:0000256" key="1">
    <source>
        <dbReference type="ARBA" id="ARBA00004651"/>
    </source>
</evidence>
<dbReference type="RefSeq" id="WP_073401989.1">
    <property type="nucleotide sequence ID" value="NZ_FQTV01000010.1"/>
</dbReference>
<dbReference type="EMBL" id="FQTV01000010">
    <property type="protein sequence ID" value="SHF55889.1"/>
    <property type="molecule type" value="Genomic_DNA"/>
</dbReference>
<keyword evidence="2" id="KW-1003">Cell membrane</keyword>
<dbReference type="STRING" id="1297750.SAMN05444405_11091"/>
<feature type="transmembrane region" description="Helical" evidence="6">
    <location>
        <begin position="56"/>
        <end position="74"/>
    </location>
</feature>
<feature type="transmembrane region" description="Helical" evidence="6">
    <location>
        <begin position="163"/>
        <end position="186"/>
    </location>
</feature>
<evidence type="ECO:0000256" key="5">
    <source>
        <dbReference type="ARBA" id="ARBA00023136"/>
    </source>
</evidence>
<proteinExistence type="predicted"/>
<evidence type="ECO:0000256" key="4">
    <source>
        <dbReference type="ARBA" id="ARBA00022989"/>
    </source>
</evidence>
<comment type="subcellular location">
    <subcellularLocation>
        <location evidence="1">Cell membrane</location>
        <topology evidence="1">Multi-pass membrane protein</topology>
    </subcellularLocation>
</comment>
<feature type="transmembrane region" description="Helical" evidence="6">
    <location>
        <begin position="95"/>
        <end position="123"/>
    </location>
</feature>
<name>A0A1M5CMF9_9BACE</name>
<dbReference type="Proteomes" id="UP000184509">
    <property type="component" value="Unassembled WGS sequence"/>
</dbReference>
<dbReference type="GO" id="GO:0140359">
    <property type="term" value="F:ABC-type transporter activity"/>
    <property type="evidence" value="ECO:0007669"/>
    <property type="project" value="InterPro"/>
</dbReference>
<dbReference type="PANTHER" id="PTHR30294">
    <property type="entry name" value="MEMBRANE COMPONENT OF ABC TRANSPORTER YHHJ-RELATED"/>
    <property type="match status" value="1"/>
</dbReference>
<dbReference type="AlphaFoldDB" id="A0A1M5CMF9"/>
<keyword evidence="4 6" id="KW-1133">Transmembrane helix</keyword>
<evidence type="ECO:0000256" key="2">
    <source>
        <dbReference type="ARBA" id="ARBA00022475"/>
    </source>
</evidence>
<feature type="transmembrane region" description="Helical" evidence="6">
    <location>
        <begin position="12"/>
        <end position="36"/>
    </location>
</feature>
<evidence type="ECO:0000256" key="3">
    <source>
        <dbReference type="ARBA" id="ARBA00022692"/>
    </source>
</evidence>
<dbReference type="OrthoDB" id="9794512at2"/>
<gene>
    <name evidence="7" type="ORF">SAMN05444405_11091</name>
</gene>
<organism evidence="7 8">
    <name type="scientific">Bacteroides luti</name>
    <dbReference type="NCBI Taxonomy" id="1297750"/>
    <lineage>
        <taxon>Bacteria</taxon>
        <taxon>Pseudomonadati</taxon>
        <taxon>Bacteroidota</taxon>
        <taxon>Bacteroidia</taxon>
        <taxon>Bacteroidales</taxon>
        <taxon>Bacteroidaceae</taxon>
        <taxon>Bacteroides</taxon>
    </lineage>
</organism>
<reference evidence="7 8" key="1">
    <citation type="submission" date="2016-11" db="EMBL/GenBank/DDBJ databases">
        <authorList>
            <person name="Jaros S."/>
            <person name="Januszkiewicz K."/>
            <person name="Wedrychowicz H."/>
        </authorList>
    </citation>
    <scope>NUCLEOTIDE SEQUENCE [LARGE SCALE GENOMIC DNA]</scope>
    <source>
        <strain evidence="7 8">DSM 26991</strain>
    </source>
</reference>
<evidence type="ECO:0000256" key="6">
    <source>
        <dbReference type="SAM" id="Phobius"/>
    </source>
</evidence>
<keyword evidence="8" id="KW-1185">Reference proteome</keyword>
<feature type="transmembrane region" description="Helical" evidence="6">
    <location>
        <begin position="218"/>
        <end position="237"/>
    </location>
</feature>
<keyword evidence="5 6" id="KW-0472">Membrane</keyword>
<dbReference type="GO" id="GO:0005886">
    <property type="term" value="C:plasma membrane"/>
    <property type="evidence" value="ECO:0007669"/>
    <property type="project" value="UniProtKB-SubCell"/>
</dbReference>